<dbReference type="AlphaFoldDB" id="A0A4Y7IJ62"/>
<name>A0A4Y7IJ62_PAPSO</name>
<proteinExistence type="predicted"/>
<organism evidence="2 3">
    <name type="scientific">Papaver somniferum</name>
    <name type="common">Opium poppy</name>
    <dbReference type="NCBI Taxonomy" id="3469"/>
    <lineage>
        <taxon>Eukaryota</taxon>
        <taxon>Viridiplantae</taxon>
        <taxon>Streptophyta</taxon>
        <taxon>Embryophyta</taxon>
        <taxon>Tracheophyta</taxon>
        <taxon>Spermatophyta</taxon>
        <taxon>Magnoliopsida</taxon>
        <taxon>Ranunculales</taxon>
        <taxon>Papaveraceae</taxon>
        <taxon>Papaveroideae</taxon>
        <taxon>Papaver</taxon>
    </lineage>
</organism>
<keyword evidence="3" id="KW-1185">Reference proteome</keyword>
<evidence type="ECO:0000256" key="1">
    <source>
        <dbReference type="SAM" id="SignalP"/>
    </source>
</evidence>
<protein>
    <submittedName>
        <fullName evidence="2">Uncharacterized protein</fullName>
    </submittedName>
</protein>
<gene>
    <name evidence="2" type="ORF">C5167_041066</name>
</gene>
<sequence length="114" mass="12568">MRSYSLYALGLATLTALMCPLFLRCIEEGCGGNNRRLAMLLLFIQSPLSHPTKYKAFMEHEVNLLVDQAQRILTALLKGRVVTHRKSPAPIHGTGAVSGINTVLITVIFNSLIF</sequence>
<keyword evidence="1" id="KW-0732">Signal</keyword>
<accession>A0A4Y7IJ62</accession>
<dbReference type="Proteomes" id="UP000316621">
    <property type="component" value="Chromosome 1"/>
</dbReference>
<dbReference type="EMBL" id="CM010715">
    <property type="protein sequence ID" value="RZC48126.1"/>
    <property type="molecule type" value="Genomic_DNA"/>
</dbReference>
<evidence type="ECO:0000313" key="3">
    <source>
        <dbReference type="Proteomes" id="UP000316621"/>
    </source>
</evidence>
<feature type="signal peptide" evidence="1">
    <location>
        <begin position="1"/>
        <end position="25"/>
    </location>
</feature>
<evidence type="ECO:0000313" key="2">
    <source>
        <dbReference type="EMBL" id="RZC48126.1"/>
    </source>
</evidence>
<reference evidence="2 3" key="1">
    <citation type="journal article" date="2018" name="Science">
        <title>The opium poppy genome and morphinan production.</title>
        <authorList>
            <person name="Guo L."/>
            <person name="Winzer T."/>
            <person name="Yang X."/>
            <person name="Li Y."/>
            <person name="Ning Z."/>
            <person name="He Z."/>
            <person name="Teodor R."/>
            <person name="Lu Y."/>
            <person name="Bowser T.A."/>
            <person name="Graham I.A."/>
            <person name="Ye K."/>
        </authorList>
    </citation>
    <scope>NUCLEOTIDE SEQUENCE [LARGE SCALE GENOMIC DNA]</scope>
    <source>
        <strain evidence="3">cv. HN1</strain>
        <tissue evidence="2">Leaves</tissue>
    </source>
</reference>
<feature type="chain" id="PRO_5021505440" evidence="1">
    <location>
        <begin position="26"/>
        <end position="114"/>
    </location>
</feature>
<dbReference type="Gramene" id="RZC48126">
    <property type="protein sequence ID" value="RZC48126"/>
    <property type="gene ID" value="C5167_041066"/>
</dbReference>